<organism evidence="2 3">
    <name type="scientific">Pandoraea pnomenusa</name>
    <dbReference type="NCBI Taxonomy" id="93220"/>
    <lineage>
        <taxon>Bacteria</taxon>
        <taxon>Pseudomonadati</taxon>
        <taxon>Pseudomonadota</taxon>
        <taxon>Betaproteobacteria</taxon>
        <taxon>Burkholderiales</taxon>
        <taxon>Burkholderiaceae</taxon>
        <taxon>Pandoraea</taxon>
    </lineage>
</organism>
<feature type="transmembrane region" description="Helical" evidence="1">
    <location>
        <begin position="14"/>
        <end position="34"/>
    </location>
</feature>
<protein>
    <submittedName>
        <fullName evidence="2">Uncharacterized protein</fullName>
    </submittedName>
</protein>
<reference evidence="2 3" key="1">
    <citation type="submission" date="2018-06" db="EMBL/GenBank/DDBJ databases">
        <authorList>
            <consortium name="Pathogen Informatics"/>
            <person name="Doyle S."/>
        </authorList>
    </citation>
    <scope>NUCLEOTIDE SEQUENCE [LARGE SCALE GENOMIC DNA]</scope>
    <source>
        <strain evidence="2 3">NCTC13160</strain>
    </source>
</reference>
<keyword evidence="1" id="KW-0812">Transmembrane</keyword>
<proteinExistence type="predicted"/>
<dbReference type="AlphaFoldDB" id="A0A378YVE8"/>
<feature type="transmembrane region" description="Helical" evidence="1">
    <location>
        <begin position="207"/>
        <end position="226"/>
    </location>
</feature>
<keyword evidence="1" id="KW-1133">Transmembrane helix</keyword>
<evidence type="ECO:0000313" key="3">
    <source>
        <dbReference type="Proteomes" id="UP000254573"/>
    </source>
</evidence>
<dbReference type="EMBL" id="UGSG01000001">
    <property type="protein sequence ID" value="SUA80510.1"/>
    <property type="molecule type" value="Genomic_DNA"/>
</dbReference>
<name>A0A378YVE8_9BURK</name>
<evidence type="ECO:0000256" key="1">
    <source>
        <dbReference type="SAM" id="Phobius"/>
    </source>
</evidence>
<dbReference type="Proteomes" id="UP000254573">
    <property type="component" value="Unassembled WGS sequence"/>
</dbReference>
<evidence type="ECO:0000313" key="2">
    <source>
        <dbReference type="EMBL" id="SUA80510.1"/>
    </source>
</evidence>
<feature type="transmembrane region" description="Helical" evidence="1">
    <location>
        <begin position="246"/>
        <end position="274"/>
    </location>
</feature>
<accession>A0A378YVE8</accession>
<keyword evidence="1" id="KW-0472">Membrane</keyword>
<gene>
    <name evidence="2" type="ORF">NCTC13160_03780</name>
</gene>
<sequence length="319" mass="35855">MNITTDWNWFFSSIAQSSAAIVGIFGAFIITKILNNQSAFSATKSQIQELILEGQKIADDAGGRYFKWYNERTLESAKFRAENFLDEHPEADDETLLREARFSPFLPQSSANEVILTIRSNRAEEARREKEELDWLSNARNLSGFGAAALANGVVRGRKLPSISSFNHEQVTEERESIDAVLRQARHHLRTVSRFLSRVESNPESSGVISCSLVMIAVLFLVGVIYPLSFLPMSVPGQPVLTLDGFWHAVFSLRGILLIVVSLLFLAVLGMFFVMNYGMKYSEEEIQGLRDLCSLGRYSSYFSIYEVNERQLSKKVTGA</sequence>